<dbReference type="EMBL" id="OR670591">
    <property type="protein sequence ID" value="WPF64904.1"/>
    <property type="molecule type" value="Genomic_DNA"/>
</dbReference>
<sequence length="56" mass="6506">MLNERNLFDKTAPNMSTGIINGRYSGVLNWDNVRFKWAFPLTNRFSATSGHRSRFL</sequence>
<protein>
    <submittedName>
        <fullName evidence="1">Uncharacterized protein</fullName>
    </submittedName>
</protein>
<dbReference type="Proteomes" id="UP001322219">
    <property type="component" value="Segment"/>
</dbReference>
<evidence type="ECO:0000313" key="1">
    <source>
        <dbReference type="EMBL" id="WPF64904.1"/>
    </source>
</evidence>
<proteinExistence type="predicted"/>
<name>A0ABZ0QZG5_9CAUD</name>
<keyword evidence="2" id="KW-1185">Reference proteome</keyword>
<gene>
    <name evidence="1" type="ORF">FBHYGVHD_CDS0057</name>
</gene>
<accession>A0ABZ0QZG5</accession>
<evidence type="ECO:0000313" key="2">
    <source>
        <dbReference type="Proteomes" id="UP001322219"/>
    </source>
</evidence>
<organism evidence="1 2">
    <name type="scientific">Staphylococcus phage MVC_VPHSA1</name>
    <dbReference type="NCBI Taxonomy" id="3088876"/>
    <lineage>
        <taxon>Viruses</taxon>
        <taxon>Duplodnaviria</taxon>
        <taxon>Heunggongvirae</taxon>
        <taxon>Uroviricota</taxon>
        <taxon>Caudoviricetes</taxon>
        <taxon>Ehrlichviridae</taxon>
        <taxon>Chennaivirus</taxon>
        <taxon>Chennaivirus MVCVPHSA1</taxon>
    </lineage>
</organism>
<reference evidence="1 2" key="1">
    <citation type="submission" date="2023-10" db="EMBL/GenBank/DDBJ databases">
        <title>Genome Sequence of the Siphoviridae Staphylococcus aureus Phage MVC_VPHSA1.</title>
        <authorList>
            <person name="Deepak S.J."/>
            <person name="Porteen K."/>
            <person name="Wilfred R."/>
            <person name="Anbazhagan S."/>
            <person name="Elango A."/>
            <person name="Senthil Kumar T."/>
            <person name="Narendra B."/>
            <person name="Sureshkannan S."/>
            <person name="Nithya Quintoil M."/>
            <person name="Charley C.A."/>
            <person name="Teresa S."/>
            <person name="Raghavendra A.G."/>
        </authorList>
    </citation>
    <scope>NUCLEOTIDE SEQUENCE [LARGE SCALE GENOMIC DNA]</scope>
</reference>